<accession>A0A6E8W372</accession>
<dbReference type="SUPFAM" id="SSF48403">
    <property type="entry name" value="Ankyrin repeat"/>
    <property type="match status" value="1"/>
</dbReference>
<dbReference type="InterPro" id="IPR036770">
    <property type="entry name" value="Ankyrin_rpt-contain_sf"/>
</dbReference>
<feature type="repeat" description="ANK" evidence="1">
    <location>
        <begin position="182"/>
        <end position="214"/>
    </location>
</feature>
<keyword evidence="1" id="KW-0040">ANK repeat</keyword>
<evidence type="ECO:0000313" key="3">
    <source>
        <dbReference type="Proteomes" id="UP001105220"/>
    </source>
</evidence>
<feature type="repeat" description="ANK" evidence="1">
    <location>
        <begin position="150"/>
        <end position="182"/>
    </location>
</feature>
<dbReference type="PROSITE" id="PS50088">
    <property type="entry name" value="ANK_REPEAT"/>
    <property type="match status" value="3"/>
</dbReference>
<dbReference type="CTD" id="35795"/>
<dbReference type="GeneID" id="120959430"/>
<dbReference type="SMART" id="SM00248">
    <property type="entry name" value="ANK"/>
    <property type="match status" value="5"/>
</dbReference>
<sequence>MYRPAGYDDSDEDDFDDFGYMSSSYPKQKQNTAFMQEVKPPEEDYDTLLYYAILDGQLDETKRIIRQDAYLRGGGMLRQGWPAMFYACFEAQLPIVEYFLRDEKMDVNRQYNLQTALMIACSSSQSSERVYQVVRLLLDYGAIIGMLDQYGCSPLMLACKAGHLDVVKEIVGESSLLSTDNEGNTALFYAVNNNHLEIVKILLRAGAQTHTVNRQGFTPRQCAINQNYLDIAELFPSEEKPYVMPAKYLCYSDYHNFMRGERADDPPGYFPDLGLMLFGMNSEGSLRLFADANMNLFEFLTVTDERLLELGMKYPIERKRVLLGLYDFHLHKWSRNSLWTMEKQRILDFYDIMEVLANILKHLTVMQASLLFTKRLTEAYDSQAFSSAEQSSNLKQQLVELHATVKDFAAYINTIHEITAPKPVLYIMPSSKGRQRNGKLLKMCSCLVVGGMLVYLKLRW</sequence>
<dbReference type="VEuPathDB" id="VectorBase:ACON010482"/>
<evidence type="ECO:0000256" key="1">
    <source>
        <dbReference type="PROSITE-ProRule" id="PRU00023"/>
    </source>
</evidence>
<evidence type="ECO:0000313" key="2">
    <source>
        <dbReference type="EnsemblMetazoa" id="ACON010482-PA"/>
    </source>
</evidence>
<dbReference type="PANTHER" id="PTHR24157">
    <property type="entry name" value="ANKYRIN REPEAT, SAM AND BASIC LEUCINE ZIPPER DOMAIN-CONTAINING PROTEIN 1"/>
    <property type="match status" value="1"/>
</dbReference>
<name>A0A6E8W372_ANOCL</name>
<dbReference type="KEGG" id="acoz:120959430"/>
<protein>
    <submittedName>
        <fullName evidence="2">Uncharacterized protein</fullName>
    </submittedName>
</protein>
<dbReference type="VEuPathDB" id="VectorBase:ACON2_036004"/>
<dbReference type="GO" id="GO:0071546">
    <property type="term" value="C:pi-body"/>
    <property type="evidence" value="ECO:0007669"/>
    <property type="project" value="TreeGrafter"/>
</dbReference>
<dbReference type="Pfam" id="PF12796">
    <property type="entry name" value="Ank_2"/>
    <property type="match status" value="2"/>
</dbReference>
<dbReference type="VEuPathDB" id="VectorBase:ACMO_011689"/>
<dbReference type="Gene3D" id="1.25.40.20">
    <property type="entry name" value="Ankyrin repeat-containing domain"/>
    <property type="match status" value="2"/>
</dbReference>
<dbReference type="InterPro" id="IPR002110">
    <property type="entry name" value="Ankyrin_rpt"/>
</dbReference>
<reference evidence="2" key="2">
    <citation type="submission" date="2020-05" db="UniProtKB">
        <authorList>
            <consortium name="EnsemblMetazoa"/>
        </authorList>
    </citation>
    <scope>IDENTIFICATION</scope>
    <source>
        <strain evidence="2">Ngousso</strain>
    </source>
</reference>
<keyword evidence="3" id="KW-1185">Reference proteome</keyword>
<feature type="repeat" description="ANK" evidence="1">
    <location>
        <begin position="112"/>
        <end position="149"/>
    </location>
</feature>
<dbReference type="EnsemblMetazoa" id="ACON010482-RA">
    <property type="protein sequence ID" value="ACON010482-PA"/>
    <property type="gene ID" value="ACON010482"/>
</dbReference>
<organism evidence="2 3">
    <name type="scientific">Anopheles coluzzii</name>
    <name type="common">African malaria mosquito</name>
    <dbReference type="NCBI Taxonomy" id="1518534"/>
    <lineage>
        <taxon>Eukaryota</taxon>
        <taxon>Metazoa</taxon>
        <taxon>Ecdysozoa</taxon>
        <taxon>Arthropoda</taxon>
        <taxon>Hexapoda</taxon>
        <taxon>Insecta</taxon>
        <taxon>Pterygota</taxon>
        <taxon>Neoptera</taxon>
        <taxon>Endopterygota</taxon>
        <taxon>Diptera</taxon>
        <taxon>Nematocera</taxon>
        <taxon>Culicoidea</taxon>
        <taxon>Culicidae</taxon>
        <taxon>Anophelinae</taxon>
        <taxon>Anopheles</taxon>
    </lineage>
</organism>
<dbReference type="AlphaFoldDB" id="A0A6E8W372"/>
<reference key="1">
    <citation type="journal article" date="2019" name="Genes (Basel)">
        <title>A High-Quality De novo Genome Assembly from a Single Mosquito Using PacBio Sequencing.</title>
        <authorList>
            <person name="Kingan S.B."/>
            <person name="Heaton H."/>
            <person name="Cudini J."/>
            <person name="Lambert C.C."/>
            <person name="Baybayan P."/>
            <person name="Galvin B.D."/>
            <person name="Durbin R."/>
            <person name="Korlach J."/>
            <person name="Lawniczak M.K.N."/>
        </authorList>
    </citation>
    <scope>NUCLEOTIDE SEQUENCE [LARGE SCALE GENOMIC DNA]</scope>
    <source>
        <strain>Mali-NIH</strain>
    </source>
</reference>
<dbReference type="PROSITE" id="PS50297">
    <property type="entry name" value="ANK_REP_REGION"/>
    <property type="match status" value="1"/>
</dbReference>
<dbReference type="RefSeq" id="XP_040238745.2">
    <property type="nucleotide sequence ID" value="XM_040382811.2"/>
</dbReference>
<proteinExistence type="predicted"/>
<dbReference type="Proteomes" id="UP001105220">
    <property type="component" value="Unplaced"/>
</dbReference>
<dbReference type="PANTHER" id="PTHR24157:SF3">
    <property type="entry name" value="ANKYRIN REPEAT, SAM AND BASIC LEUCINE ZIPPER DOMAIN-CONTAINING PROTEIN 1"/>
    <property type="match status" value="1"/>
</dbReference>